<proteinExistence type="predicted"/>
<dbReference type="PROSITE" id="PS51257">
    <property type="entry name" value="PROKAR_LIPOPROTEIN"/>
    <property type="match status" value="1"/>
</dbReference>
<comment type="caution">
    <text evidence="3">The sequence shown here is derived from an EMBL/GenBank/DDBJ whole genome shotgun (WGS) entry which is preliminary data.</text>
</comment>
<dbReference type="EMBL" id="JSVU01000007">
    <property type="protein sequence ID" value="KJJ37902.1"/>
    <property type="molecule type" value="Genomic_DNA"/>
</dbReference>
<evidence type="ECO:0000256" key="1">
    <source>
        <dbReference type="SAM" id="SignalP"/>
    </source>
</evidence>
<keyword evidence="1" id="KW-0732">Signal</keyword>
<evidence type="ECO:0000259" key="2">
    <source>
        <dbReference type="Pfam" id="PF04784"/>
    </source>
</evidence>
<keyword evidence="4" id="KW-1185">Reference proteome</keyword>
<dbReference type="RefSeq" id="WP_045081014.1">
    <property type="nucleotide sequence ID" value="NZ_JSVU01000007.1"/>
</dbReference>
<name>A0ABR5DGL4_9FLAO</name>
<evidence type="ECO:0000313" key="3">
    <source>
        <dbReference type="EMBL" id="KJJ37902.1"/>
    </source>
</evidence>
<reference evidence="3 4" key="1">
    <citation type="submission" date="2014-10" db="EMBL/GenBank/DDBJ databases">
        <title>Genome sequencing of Vitellibacter vladivostokensis KMM 3516.</title>
        <authorList>
            <person name="Thevarajoo S."/>
            <person name="Selvaratnam C."/>
            <person name="Goh K.M."/>
            <person name="Chong C.S."/>
        </authorList>
    </citation>
    <scope>NUCLEOTIDE SEQUENCE [LARGE SCALE GENOMIC DNA]</scope>
    <source>
        <strain evidence="3 4">KMM 3516</strain>
    </source>
</reference>
<feature type="domain" description="DUF547" evidence="2">
    <location>
        <begin position="98"/>
        <end position="203"/>
    </location>
</feature>
<sequence>MKTALNLATLFFLTFFLQSCNLLSAAGVSSQGQPTKEVKNELTSTTANSAVNIDHSQWDKLLKKYVDDEGMVNFKGFKKDEAKLDEYLQVLSEKNPTDDWSVQELLAYYINLYNAATVKLIVENYPVKSIKDIDGAWTKGRVAVGDKMLSLGGIENGILRKMNEPRIHFAINCASISCPKLLDEAYTASKINEQLDRATREFINSDKNEISASNPKASSIFDWYAKDYKVNGKQDVIGFINKYSNTKINPGATLSYKNYNWELNEQ</sequence>
<gene>
    <name evidence="3" type="ORF">MB09_11265</name>
</gene>
<feature type="chain" id="PRO_5045635114" description="DUF547 domain-containing protein" evidence="1">
    <location>
        <begin position="26"/>
        <end position="266"/>
    </location>
</feature>
<dbReference type="PANTHER" id="PTHR46361:SF3">
    <property type="entry name" value="ELECTRON CARRIER_ PROTEIN DISULFIDE OXIDOREDUCTASE"/>
    <property type="match status" value="1"/>
</dbReference>
<organism evidence="3 4">
    <name type="scientific">Aequorivita vladivostokensis</name>
    <dbReference type="NCBI Taxonomy" id="171194"/>
    <lineage>
        <taxon>Bacteria</taxon>
        <taxon>Pseudomonadati</taxon>
        <taxon>Bacteroidota</taxon>
        <taxon>Flavobacteriia</taxon>
        <taxon>Flavobacteriales</taxon>
        <taxon>Flavobacteriaceae</taxon>
        <taxon>Aequorivita</taxon>
    </lineage>
</organism>
<dbReference type="PANTHER" id="PTHR46361">
    <property type="entry name" value="ELECTRON CARRIER/ PROTEIN DISULFIDE OXIDOREDUCTASE"/>
    <property type="match status" value="1"/>
</dbReference>
<dbReference type="InterPro" id="IPR006869">
    <property type="entry name" value="DUF547"/>
</dbReference>
<feature type="signal peptide" evidence="1">
    <location>
        <begin position="1"/>
        <end position="25"/>
    </location>
</feature>
<protein>
    <recommendedName>
        <fullName evidence="2">DUF547 domain-containing protein</fullName>
    </recommendedName>
</protein>
<dbReference type="Pfam" id="PF04784">
    <property type="entry name" value="DUF547"/>
    <property type="match status" value="1"/>
</dbReference>
<dbReference type="Proteomes" id="UP000033497">
    <property type="component" value="Unassembled WGS sequence"/>
</dbReference>
<accession>A0ABR5DGL4</accession>
<evidence type="ECO:0000313" key="4">
    <source>
        <dbReference type="Proteomes" id="UP000033497"/>
    </source>
</evidence>